<dbReference type="Proteomes" id="UP000314294">
    <property type="component" value="Unassembled WGS sequence"/>
</dbReference>
<feature type="transmembrane region" description="Helical" evidence="1">
    <location>
        <begin position="18"/>
        <end position="34"/>
    </location>
</feature>
<dbReference type="EMBL" id="SRLO01002497">
    <property type="protein sequence ID" value="TNN32787.1"/>
    <property type="molecule type" value="Genomic_DNA"/>
</dbReference>
<evidence type="ECO:0000256" key="1">
    <source>
        <dbReference type="SAM" id="Phobius"/>
    </source>
</evidence>
<gene>
    <name evidence="2" type="ORF">EYF80_057052</name>
</gene>
<dbReference type="AlphaFoldDB" id="A0A4Z2EV69"/>
<sequence length="121" mass="14438">MGRNRMAFWPGPVLLPDLYWPVLLSATYMLGYFLERRSRKWHSSVARLWRGRRGDERRLVTKLKLSEYLDRWKASRISRAVFWFQAARESPLRNGLLTTSGGEETSLEDDVTHRLWYTNEF</sequence>
<keyword evidence="1" id="KW-1133">Transmembrane helix</keyword>
<reference evidence="2 3" key="1">
    <citation type="submission" date="2019-03" db="EMBL/GenBank/DDBJ databases">
        <title>First draft genome of Liparis tanakae, snailfish: a comprehensive survey of snailfish specific genes.</title>
        <authorList>
            <person name="Kim W."/>
            <person name="Song I."/>
            <person name="Jeong J.-H."/>
            <person name="Kim D."/>
            <person name="Kim S."/>
            <person name="Ryu S."/>
            <person name="Song J.Y."/>
            <person name="Lee S.K."/>
        </authorList>
    </citation>
    <scope>NUCLEOTIDE SEQUENCE [LARGE SCALE GENOMIC DNA]</scope>
    <source>
        <tissue evidence="2">Muscle</tissue>
    </source>
</reference>
<accession>A0A4Z2EV69</accession>
<keyword evidence="1" id="KW-0812">Transmembrane</keyword>
<keyword evidence="1" id="KW-0472">Membrane</keyword>
<proteinExistence type="predicted"/>
<organism evidence="2 3">
    <name type="scientific">Liparis tanakae</name>
    <name type="common">Tanaka's snailfish</name>
    <dbReference type="NCBI Taxonomy" id="230148"/>
    <lineage>
        <taxon>Eukaryota</taxon>
        <taxon>Metazoa</taxon>
        <taxon>Chordata</taxon>
        <taxon>Craniata</taxon>
        <taxon>Vertebrata</taxon>
        <taxon>Euteleostomi</taxon>
        <taxon>Actinopterygii</taxon>
        <taxon>Neopterygii</taxon>
        <taxon>Teleostei</taxon>
        <taxon>Neoteleostei</taxon>
        <taxon>Acanthomorphata</taxon>
        <taxon>Eupercaria</taxon>
        <taxon>Perciformes</taxon>
        <taxon>Cottioidei</taxon>
        <taxon>Cottales</taxon>
        <taxon>Liparidae</taxon>
        <taxon>Liparis</taxon>
    </lineage>
</organism>
<evidence type="ECO:0000313" key="2">
    <source>
        <dbReference type="EMBL" id="TNN32787.1"/>
    </source>
</evidence>
<comment type="caution">
    <text evidence="2">The sequence shown here is derived from an EMBL/GenBank/DDBJ whole genome shotgun (WGS) entry which is preliminary data.</text>
</comment>
<keyword evidence="3" id="KW-1185">Reference proteome</keyword>
<evidence type="ECO:0000313" key="3">
    <source>
        <dbReference type="Proteomes" id="UP000314294"/>
    </source>
</evidence>
<name>A0A4Z2EV69_9TELE</name>
<protein>
    <submittedName>
        <fullName evidence="2">Uncharacterized protein</fullName>
    </submittedName>
</protein>